<organism evidence="2 3">
    <name type="scientific">Rhizorhabdus wittichii</name>
    <dbReference type="NCBI Taxonomy" id="160791"/>
    <lineage>
        <taxon>Bacteria</taxon>
        <taxon>Pseudomonadati</taxon>
        <taxon>Pseudomonadota</taxon>
        <taxon>Alphaproteobacteria</taxon>
        <taxon>Sphingomonadales</taxon>
        <taxon>Sphingomonadaceae</taxon>
        <taxon>Rhizorhabdus</taxon>
    </lineage>
</organism>
<accession>A0A975HC78</accession>
<dbReference type="RefSeq" id="WP_208631994.1">
    <property type="nucleotide sequence ID" value="NZ_CP059319.1"/>
</dbReference>
<feature type="region of interest" description="Disordered" evidence="1">
    <location>
        <begin position="95"/>
        <end position="114"/>
    </location>
</feature>
<dbReference type="EMBL" id="CP059319">
    <property type="protein sequence ID" value="QTH20160.1"/>
    <property type="molecule type" value="Genomic_DNA"/>
</dbReference>
<sequence>MTTLQKKAKGARPSYFQDPAVDKILAITLALAGEVAVLRDRLDTVERLAADGKPISPTAVDAFQATPDIRATRDQWRDGFLDVVLRAVHQEMEELERKAEQSPYEEAISAVEAA</sequence>
<name>A0A975HC78_9SPHN</name>
<dbReference type="AlphaFoldDB" id="A0A975HC78"/>
<gene>
    <name evidence="2" type="ORF">HRJ34_17585</name>
</gene>
<evidence type="ECO:0000313" key="3">
    <source>
        <dbReference type="Proteomes" id="UP000664914"/>
    </source>
</evidence>
<reference evidence="2" key="2">
    <citation type="submission" date="2021-04" db="EMBL/GenBank/DDBJ databases">
        <title>Isolation and genomic analysis of the ibuprofen-degrading bacterium Sphingomonas strain MPO218.</title>
        <authorList>
            <person name="Aulestia M."/>
            <person name="Flores A."/>
            <person name="Mangas E.L."/>
            <person name="Perez-Pulido A.J."/>
            <person name="Santero E."/>
            <person name="Camacho E.M."/>
        </authorList>
    </citation>
    <scope>NUCLEOTIDE SEQUENCE</scope>
    <source>
        <strain evidence="2">MPO218</strain>
    </source>
</reference>
<reference evidence="2" key="1">
    <citation type="submission" date="2020-07" db="EMBL/GenBank/DDBJ databases">
        <authorList>
            <person name="Camacho E."/>
        </authorList>
    </citation>
    <scope>NUCLEOTIDE SEQUENCE</scope>
    <source>
        <strain evidence="2">MPO218</strain>
    </source>
</reference>
<evidence type="ECO:0000313" key="2">
    <source>
        <dbReference type="EMBL" id="QTH20160.1"/>
    </source>
</evidence>
<proteinExistence type="predicted"/>
<evidence type="ECO:0000256" key="1">
    <source>
        <dbReference type="SAM" id="MobiDB-lite"/>
    </source>
</evidence>
<dbReference type="Proteomes" id="UP000664914">
    <property type="component" value="Chromosome"/>
</dbReference>
<protein>
    <submittedName>
        <fullName evidence="2">Uncharacterized protein</fullName>
    </submittedName>
</protein>